<protein>
    <submittedName>
        <fullName evidence="3">TonB-dependent receptor plug</fullName>
    </submittedName>
</protein>
<comment type="subcellular location">
    <subcellularLocation>
        <location evidence="1">Cell outer membrane</location>
        <topology evidence="1">Multi-pass membrane protein</topology>
    </subcellularLocation>
</comment>
<dbReference type="InterPro" id="IPR037066">
    <property type="entry name" value="Plug_dom_sf"/>
</dbReference>
<dbReference type="Proteomes" id="UP000000852">
    <property type="component" value="Chromosome"/>
</dbReference>
<evidence type="ECO:0000256" key="1">
    <source>
        <dbReference type="PROSITE-ProRule" id="PRU01360"/>
    </source>
</evidence>
<keyword evidence="1" id="KW-0813">Transport</keyword>
<sequence>MNFYDLFRSASSVRRANQILRIMKLIIIIMTTLLMEASASGFAQKITFSQKGSSIKTVFKEITKQTGYQVICDGELIKAARAADVSFTDASLQEVFDEFFPKRSIKWTIADKTLIIRKDSSQTVTEVPVVVKKTDRVYPVMTIAKEIRGTVRDTVGPLPGVSISVKGKTQIGTTTDLNGKYILDVLDESAVVVFSMVGYVSQEIPVRGKTIINVTLKPTDNQLEETVIVAFGKQKKESVIGSITTINPGELKVPSSNLTTALAGRLAGVIAYQRSGEPGADNAEFFIRGATTFGYKKDPLILIDGMEYSTQDLAQLTLDDIESFSILKDASANALYGARGANGIILITTKQGKEGKPKINIRYENSISSATKNVELADPITYMRLHNEAYITRQPNVPTPYSRSKIDNTIAGTNPVVFPAVDWQDQLLRNNTMNQRVNFNLGGGGQVATYYVAGALNQDNGILKVDNRNNFNNNINLKKYNIRSNVGLNVSKSTHVDIRLNGNFEDYNGPLDGGQGIYRKIMRTSPVQFLPYYPVVPGTGGTAKHIMFGNLEQGQYLNPYADMVKGYKESARSLMLAQIELKQDLSFITPGLAVNAMGNINRESFFDLRRQYVPFWYTAGSYDKLTDTYKLTPLNPDFGTDYLNFVPGEKKVSSVIHLQSAFTYNSTIKQKHALGGTLVLLMDSKLDGNSNDLQESLASRNLGVSGRATYSYDNRYFAEFNFGYNGSERFYKTERFGFFPSAGLAWQISNEKFFKPYTDVISKLKIRGNYGLVGNDAIGGKDERFFYLSEVNMNNGAMGATFGSNGGYSRPGISVGRYENRDITWETAANSTFGLELGLWNKLDIIAEYFTEHRYNILMSRSSIPKTMGLQGATPKANVGEANSKSYELQLDYNNNIGKNLILGVRGNFTYAKNHYQAYEEPEYEYPWRYRVGYSTSQTWGYIAERLFVDDEEVRSSPKQNFGNNPTMGGDIKYRDINGDGVININDQVPIGFPTRPEIIYGFGFSASYKGFDFNAFLQGSARSSFWIDPEATAPFVEYRSSSTDLVGYKLQNQLLSAYANDHWSEQNRNLYALWPRLSAYPVQNGTGGSLSSNNTQTSTWFMRNGSFLRIKQIEFGYSLPKRLIQRAKIDRLRIYATGSNLFAFSKFKLWDVEMGGEGLGYPVQKVLNFGLQVGF</sequence>
<dbReference type="FunFam" id="2.170.130.10:FF:000003">
    <property type="entry name" value="SusC/RagA family TonB-linked outer membrane protein"/>
    <property type="match status" value="1"/>
</dbReference>
<keyword evidence="1" id="KW-1134">Transmembrane beta strand</keyword>
<keyword evidence="4" id="KW-1185">Reference proteome</keyword>
<keyword evidence="1" id="KW-0812">Transmembrane</keyword>
<evidence type="ECO:0000259" key="2">
    <source>
        <dbReference type="Pfam" id="PF07715"/>
    </source>
</evidence>
<proteinExistence type="inferred from homology"/>
<evidence type="ECO:0000313" key="3">
    <source>
        <dbReference type="EMBL" id="ACU02932.1"/>
    </source>
</evidence>
<name>C6Y1F6_PEDHD</name>
<dbReference type="NCBIfam" id="TIGR04057">
    <property type="entry name" value="SusC_RagA_signa"/>
    <property type="match status" value="1"/>
</dbReference>
<dbReference type="eggNOG" id="COG4206">
    <property type="taxonomic scope" value="Bacteria"/>
</dbReference>
<reference evidence="3 4" key="1">
    <citation type="journal article" date="2009" name="Stand. Genomic Sci.">
        <title>Complete genome sequence of Pedobacter heparinus type strain (HIM 762-3).</title>
        <authorList>
            <person name="Han C."/>
            <person name="Spring S."/>
            <person name="Lapidus A."/>
            <person name="Del Rio T.G."/>
            <person name="Tice H."/>
            <person name="Copeland A."/>
            <person name="Cheng J.F."/>
            <person name="Lucas S."/>
            <person name="Chen F."/>
            <person name="Nolan M."/>
            <person name="Bruce D."/>
            <person name="Goodwin L."/>
            <person name="Pitluck S."/>
            <person name="Ivanova N."/>
            <person name="Mavromatis K."/>
            <person name="Mikhailova N."/>
            <person name="Pati A."/>
            <person name="Chen A."/>
            <person name="Palaniappan K."/>
            <person name="Land M."/>
            <person name="Hauser L."/>
            <person name="Chang Y.J."/>
            <person name="Jeffries C.C."/>
            <person name="Saunders E."/>
            <person name="Chertkov O."/>
            <person name="Brettin T."/>
            <person name="Goker M."/>
            <person name="Rohde M."/>
            <person name="Bristow J."/>
            <person name="Eisen J.A."/>
            <person name="Markowitz V."/>
            <person name="Hugenholtz P."/>
            <person name="Kyrpides N.C."/>
            <person name="Klenk H.P."/>
            <person name="Detter J.C."/>
        </authorList>
    </citation>
    <scope>NUCLEOTIDE SEQUENCE [LARGE SCALE GENOMIC DNA]</scope>
    <source>
        <strain evidence="4">ATCC 13125 / DSM 2366 / CIP 104194 / JCM 7457 / NBRC 12017 / NCIMB 9290 / NRRL B-14731 / HIM 762-3</strain>
    </source>
</reference>
<dbReference type="Pfam" id="PF13715">
    <property type="entry name" value="CarbopepD_reg_2"/>
    <property type="match status" value="1"/>
</dbReference>
<dbReference type="InterPro" id="IPR023996">
    <property type="entry name" value="TonB-dep_OMP_SusC/RagA"/>
</dbReference>
<feature type="domain" description="TonB-dependent receptor plug" evidence="2">
    <location>
        <begin position="236"/>
        <end position="344"/>
    </location>
</feature>
<comment type="similarity">
    <text evidence="1">Belongs to the TonB-dependent receptor family.</text>
</comment>
<dbReference type="InterPro" id="IPR008969">
    <property type="entry name" value="CarboxyPept-like_regulatory"/>
</dbReference>
<gene>
    <name evidence="3" type="ordered locus">Phep_0710</name>
</gene>
<dbReference type="HOGENOM" id="CLU_004317_1_0_10"/>
<keyword evidence="1" id="KW-0998">Cell outer membrane</keyword>
<dbReference type="SUPFAM" id="SSF49464">
    <property type="entry name" value="Carboxypeptidase regulatory domain-like"/>
    <property type="match status" value="1"/>
</dbReference>
<dbReference type="Gene3D" id="2.60.40.1120">
    <property type="entry name" value="Carboxypeptidase-like, regulatory domain"/>
    <property type="match status" value="1"/>
</dbReference>
<dbReference type="Pfam" id="PF07715">
    <property type="entry name" value="Plug"/>
    <property type="match status" value="1"/>
</dbReference>
<dbReference type="InterPro" id="IPR023997">
    <property type="entry name" value="TonB-dep_OMP_SusC/RagA_CS"/>
</dbReference>
<organism evidence="3 4">
    <name type="scientific">Pedobacter heparinus (strain ATCC 13125 / DSM 2366 / CIP 104194 / JCM 7457 / NBRC 12017 / NCIMB 9290 / NRRL B-14731 / HIM 762-3)</name>
    <dbReference type="NCBI Taxonomy" id="485917"/>
    <lineage>
        <taxon>Bacteria</taxon>
        <taxon>Pseudomonadati</taxon>
        <taxon>Bacteroidota</taxon>
        <taxon>Sphingobacteriia</taxon>
        <taxon>Sphingobacteriales</taxon>
        <taxon>Sphingobacteriaceae</taxon>
        <taxon>Pedobacter</taxon>
    </lineage>
</organism>
<dbReference type="InterPro" id="IPR012910">
    <property type="entry name" value="Plug_dom"/>
</dbReference>
<dbReference type="GO" id="GO:0009279">
    <property type="term" value="C:cell outer membrane"/>
    <property type="evidence" value="ECO:0007669"/>
    <property type="project" value="UniProtKB-SubCell"/>
</dbReference>
<dbReference type="Gene3D" id="2.170.130.10">
    <property type="entry name" value="TonB-dependent receptor, plug domain"/>
    <property type="match status" value="1"/>
</dbReference>
<keyword evidence="3" id="KW-0675">Receptor</keyword>
<dbReference type="KEGG" id="phe:Phep_0710"/>
<evidence type="ECO:0000313" key="4">
    <source>
        <dbReference type="Proteomes" id="UP000000852"/>
    </source>
</evidence>
<dbReference type="EMBL" id="CP001681">
    <property type="protein sequence ID" value="ACU02932.1"/>
    <property type="molecule type" value="Genomic_DNA"/>
</dbReference>
<accession>C6Y1F6</accession>
<dbReference type="STRING" id="485917.Phep_0710"/>
<dbReference type="AlphaFoldDB" id="C6Y1F6"/>
<dbReference type="PROSITE" id="PS52016">
    <property type="entry name" value="TONB_DEPENDENT_REC_3"/>
    <property type="match status" value="1"/>
</dbReference>
<keyword evidence="1" id="KW-0472">Membrane</keyword>
<dbReference type="OrthoDB" id="721000at2"/>
<dbReference type="SUPFAM" id="SSF56935">
    <property type="entry name" value="Porins"/>
    <property type="match status" value="1"/>
</dbReference>
<dbReference type="NCBIfam" id="TIGR04056">
    <property type="entry name" value="OMP_RagA_SusC"/>
    <property type="match status" value="1"/>
</dbReference>
<dbReference type="InterPro" id="IPR039426">
    <property type="entry name" value="TonB-dep_rcpt-like"/>
</dbReference>